<organism evidence="1 2">
    <name type="scientific">Hyalomma asiaticum</name>
    <name type="common">Tick</name>
    <dbReference type="NCBI Taxonomy" id="266040"/>
    <lineage>
        <taxon>Eukaryota</taxon>
        <taxon>Metazoa</taxon>
        <taxon>Ecdysozoa</taxon>
        <taxon>Arthropoda</taxon>
        <taxon>Chelicerata</taxon>
        <taxon>Arachnida</taxon>
        <taxon>Acari</taxon>
        <taxon>Parasitiformes</taxon>
        <taxon>Ixodida</taxon>
        <taxon>Ixodoidea</taxon>
        <taxon>Ixodidae</taxon>
        <taxon>Hyalomminae</taxon>
        <taxon>Hyalomma</taxon>
    </lineage>
</organism>
<accession>A0ACB7SEB5</accession>
<reference evidence="1" key="1">
    <citation type="submission" date="2020-05" db="EMBL/GenBank/DDBJ databases">
        <title>Large-scale comparative analyses of tick genomes elucidate their genetic diversity and vector capacities.</title>
        <authorList>
            <person name="Jia N."/>
            <person name="Wang J."/>
            <person name="Shi W."/>
            <person name="Du L."/>
            <person name="Sun Y."/>
            <person name="Zhan W."/>
            <person name="Jiang J."/>
            <person name="Wang Q."/>
            <person name="Zhang B."/>
            <person name="Ji P."/>
            <person name="Sakyi L.B."/>
            <person name="Cui X."/>
            <person name="Yuan T."/>
            <person name="Jiang B."/>
            <person name="Yang W."/>
            <person name="Lam T.T.-Y."/>
            <person name="Chang Q."/>
            <person name="Ding S."/>
            <person name="Wang X."/>
            <person name="Zhu J."/>
            <person name="Ruan X."/>
            <person name="Zhao L."/>
            <person name="Wei J."/>
            <person name="Que T."/>
            <person name="Du C."/>
            <person name="Cheng J."/>
            <person name="Dai P."/>
            <person name="Han X."/>
            <person name="Huang E."/>
            <person name="Gao Y."/>
            <person name="Liu J."/>
            <person name="Shao H."/>
            <person name="Ye R."/>
            <person name="Li L."/>
            <person name="Wei W."/>
            <person name="Wang X."/>
            <person name="Wang C."/>
            <person name="Yang T."/>
            <person name="Huo Q."/>
            <person name="Li W."/>
            <person name="Guo W."/>
            <person name="Chen H."/>
            <person name="Zhou L."/>
            <person name="Ni X."/>
            <person name="Tian J."/>
            <person name="Zhou Y."/>
            <person name="Sheng Y."/>
            <person name="Liu T."/>
            <person name="Pan Y."/>
            <person name="Xia L."/>
            <person name="Li J."/>
            <person name="Zhao F."/>
            <person name="Cao W."/>
        </authorList>
    </citation>
    <scope>NUCLEOTIDE SEQUENCE</scope>
    <source>
        <strain evidence="1">Hyas-2018</strain>
    </source>
</reference>
<gene>
    <name evidence="1" type="ORF">HPB50_002881</name>
</gene>
<evidence type="ECO:0000313" key="1">
    <source>
        <dbReference type="EMBL" id="KAH6932119.1"/>
    </source>
</evidence>
<evidence type="ECO:0000313" key="2">
    <source>
        <dbReference type="Proteomes" id="UP000821845"/>
    </source>
</evidence>
<comment type="caution">
    <text evidence="1">The sequence shown here is derived from an EMBL/GenBank/DDBJ whole genome shotgun (WGS) entry which is preliminary data.</text>
</comment>
<dbReference type="Proteomes" id="UP000821845">
    <property type="component" value="Chromosome 4"/>
</dbReference>
<sequence length="128" mass="13975">MHPFTLRLCSAIWADRDDCLRGGAVKCTATALLGKHGVEQAGAAAVELPPQKAGTLRQWRQWPPGLFLSKGRGRDKECPLLWSCSADLVGDVSRDVTVVNVFICLAASARDSRMSRSDRSYICSDTPR</sequence>
<proteinExistence type="predicted"/>
<keyword evidence="2" id="KW-1185">Reference proteome</keyword>
<dbReference type="EMBL" id="CM023484">
    <property type="protein sequence ID" value="KAH6932119.1"/>
    <property type="molecule type" value="Genomic_DNA"/>
</dbReference>
<protein>
    <submittedName>
        <fullName evidence="1">Uncharacterized protein</fullName>
    </submittedName>
</protein>
<name>A0ACB7SEB5_HYAAI</name>